<dbReference type="Pfam" id="PF12796">
    <property type="entry name" value="Ank_2"/>
    <property type="match status" value="1"/>
</dbReference>
<dbReference type="GO" id="GO:0034703">
    <property type="term" value="C:cation channel complex"/>
    <property type="evidence" value="ECO:0007669"/>
    <property type="project" value="UniProtKB-ARBA"/>
</dbReference>
<keyword evidence="7" id="KW-0472">Membrane</keyword>
<keyword evidence="7" id="KW-0812">Transmembrane</keyword>
<feature type="transmembrane region" description="Helical" evidence="7">
    <location>
        <begin position="711"/>
        <end position="734"/>
    </location>
</feature>
<evidence type="ECO:0000256" key="6">
    <source>
        <dbReference type="ARBA" id="ARBA00023303"/>
    </source>
</evidence>
<organism evidence="8 9">
    <name type="scientific">Allacma fusca</name>
    <dbReference type="NCBI Taxonomy" id="39272"/>
    <lineage>
        <taxon>Eukaryota</taxon>
        <taxon>Metazoa</taxon>
        <taxon>Ecdysozoa</taxon>
        <taxon>Arthropoda</taxon>
        <taxon>Hexapoda</taxon>
        <taxon>Collembola</taxon>
        <taxon>Symphypleona</taxon>
        <taxon>Sminthuridae</taxon>
        <taxon>Allacma</taxon>
    </lineage>
</organism>
<dbReference type="OrthoDB" id="539213at2759"/>
<comment type="caution">
    <text evidence="8">The sequence shown here is derived from an EMBL/GenBank/DDBJ whole genome shotgun (WGS) entry which is preliminary data.</text>
</comment>
<dbReference type="PANTHER" id="PTHR47143:SF1">
    <property type="entry name" value="ION_TRANS DOMAIN-CONTAINING PROTEIN"/>
    <property type="match status" value="1"/>
</dbReference>
<proteinExistence type="predicted"/>
<name>A0A8J2PRR0_9HEXA</name>
<evidence type="ECO:0000256" key="5">
    <source>
        <dbReference type="ARBA" id="ARBA00023180"/>
    </source>
</evidence>
<gene>
    <name evidence="8" type="ORF">AFUS01_LOCUS43643</name>
</gene>
<dbReference type="PANTHER" id="PTHR47143">
    <property type="entry name" value="TRANSIENT RECEPTOR POTENTIAL CATION CHANNEL PROTEIN PAINLESS"/>
    <property type="match status" value="1"/>
</dbReference>
<dbReference type="SMART" id="SM00248">
    <property type="entry name" value="ANK"/>
    <property type="match status" value="2"/>
</dbReference>
<keyword evidence="1" id="KW-0813">Transport</keyword>
<dbReference type="InterPro" id="IPR052076">
    <property type="entry name" value="TRP_cation_channel"/>
</dbReference>
<keyword evidence="6" id="KW-0407">Ion channel</keyword>
<accession>A0A8J2PRR0</accession>
<keyword evidence="7" id="KW-1133">Transmembrane helix</keyword>
<sequence>MNNNSGLKVAEPQLSLRNESDEFYADKMAGLKKKFLYSLQNAPQVAWELSLQGVITDDETQSVLRNPIRQHQKEALFQIISHKKFKDIDKITTTLESTGNESLRWIMNFVKTQIMEAFPSSVYDLNKPKKLSFDLKVIDIESRSEIPVTRRAYRTPSQRKRKRRGINTFIEENQFLFESGARNSDMNVNIHPLSVLVHQAATDGDSEILQELFTLKPDLSPHAVDPENGRTPLHSAMLSPSRQNALKCVKVLIARFMEQLGETMELDLEQKQNALNLFLNHKDRQGLTVMHLAAESEYFEVIKYLYDNHRCDIFIRCKDGFTPLDVMYQKTPEAVVHFLNGALPTAYSHEAGNYTLEIDFSTVIGTAKAEDKYKHPETDMLAKLVFQNPEAAKIILPHVIVKTFLDLKWQKMKFWLNTSIIVQVLLLICYTSFVMQIFLVDCPYSLLHKQHAVDINQTIRKWKGKKSWKSRSTETNEDAPNTMPGLVKYLIGDLVDMKLSQFIVRILPNKTKVCSISIPQWVLLITFVVFGCFIVCKEVGEIIILNKIFYNGRRKRFTNWRNFWVGLSSYLNNVENIFQIIFLVLLFFQASLAFDYISELHYTAGALSIVVAWSLILMHFGNIYGLGTYVQILGKVIKIFLKIMGTYMVLIVAFAIAFSIMFPEMKQFKTFPKSFSRVIIMMTGELDYSATFYPNTTLVGPVVVVPVTAHIIFISFVLLLCVILINLLIGLTVYDIEGLRGKTDVILRSIQIEKLYVMESSLFGLNCIISWVRNAIVRLYDPARCGPGMYLDIFVVEPEDDEDLLSVDNSQGLHGMVVVKSIKEIPKKLQKEIRAMAEDFCALFDALEILHPVLKKRVVTLIVSPSA</sequence>
<dbReference type="InterPro" id="IPR002110">
    <property type="entry name" value="Ankyrin_rpt"/>
</dbReference>
<dbReference type="Proteomes" id="UP000708208">
    <property type="component" value="Unassembled WGS sequence"/>
</dbReference>
<feature type="transmembrane region" description="Helical" evidence="7">
    <location>
        <begin position="414"/>
        <end position="439"/>
    </location>
</feature>
<feature type="transmembrane region" description="Helical" evidence="7">
    <location>
        <begin position="639"/>
        <end position="662"/>
    </location>
</feature>
<evidence type="ECO:0000256" key="4">
    <source>
        <dbReference type="ARBA" id="ARBA00023065"/>
    </source>
</evidence>
<protein>
    <recommendedName>
        <fullName evidence="10">Ion transport domain-containing protein</fullName>
    </recommendedName>
</protein>
<feature type="transmembrane region" description="Helical" evidence="7">
    <location>
        <begin position="521"/>
        <end position="545"/>
    </location>
</feature>
<feature type="transmembrane region" description="Helical" evidence="7">
    <location>
        <begin position="577"/>
        <end position="598"/>
    </location>
</feature>
<keyword evidence="5" id="KW-0325">Glycoprotein</keyword>
<evidence type="ECO:0000256" key="3">
    <source>
        <dbReference type="ARBA" id="ARBA00023043"/>
    </source>
</evidence>
<dbReference type="GO" id="GO:0005216">
    <property type="term" value="F:monoatomic ion channel activity"/>
    <property type="evidence" value="ECO:0007669"/>
    <property type="project" value="InterPro"/>
</dbReference>
<evidence type="ECO:0000256" key="2">
    <source>
        <dbReference type="ARBA" id="ARBA00022737"/>
    </source>
</evidence>
<evidence type="ECO:0008006" key="10">
    <source>
        <dbReference type="Google" id="ProtNLM"/>
    </source>
</evidence>
<reference evidence="8" key="1">
    <citation type="submission" date="2021-06" db="EMBL/GenBank/DDBJ databases">
        <authorList>
            <person name="Hodson N. C."/>
            <person name="Mongue J. A."/>
            <person name="Jaron S. K."/>
        </authorList>
    </citation>
    <scope>NUCLEOTIDE SEQUENCE</scope>
</reference>
<keyword evidence="3" id="KW-0040">ANK repeat</keyword>
<evidence type="ECO:0000313" key="8">
    <source>
        <dbReference type="EMBL" id="CAG7834105.1"/>
    </source>
</evidence>
<dbReference type="AlphaFoldDB" id="A0A8J2PRR0"/>
<keyword evidence="9" id="KW-1185">Reference proteome</keyword>
<keyword evidence="4" id="KW-0406">Ion transport</keyword>
<evidence type="ECO:0000313" key="9">
    <source>
        <dbReference type="Proteomes" id="UP000708208"/>
    </source>
</evidence>
<keyword evidence="2" id="KW-0677">Repeat</keyword>
<feature type="transmembrane region" description="Helical" evidence="7">
    <location>
        <begin position="604"/>
        <end position="627"/>
    </location>
</feature>
<evidence type="ECO:0000256" key="1">
    <source>
        <dbReference type="ARBA" id="ARBA00022448"/>
    </source>
</evidence>
<evidence type="ECO:0000256" key="7">
    <source>
        <dbReference type="SAM" id="Phobius"/>
    </source>
</evidence>
<dbReference type="EMBL" id="CAJVCH010570111">
    <property type="protein sequence ID" value="CAG7834105.1"/>
    <property type="molecule type" value="Genomic_DNA"/>
</dbReference>